<sequence length="119" mass="12713">MTSLLTRRLCCSCVLENAILAFGNGSDERTASQPGMPSPATDNQSPHLATTAPGVSMETEQNILRAQIPTQVNENDRLWGDEGDSTLPSPGLSDRGAEPVHLSLMLGLGWLLLLLLSDQ</sequence>
<evidence type="ECO:0000313" key="3">
    <source>
        <dbReference type="Proteomes" id="UP001488805"/>
    </source>
</evidence>
<feature type="compositionally biased region" description="Polar residues" evidence="1">
    <location>
        <begin position="58"/>
        <end position="73"/>
    </location>
</feature>
<dbReference type="Proteomes" id="UP001488805">
    <property type="component" value="Unassembled WGS sequence"/>
</dbReference>
<keyword evidence="3" id="KW-1185">Reference proteome</keyword>
<evidence type="ECO:0000313" key="2">
    <source>
        <dbReference type="EMBL" id="KAK9534217.1"/>
    </source>
</evidence>
<feature type="compositionally biased region" description="Polar residues" evidence="1">
    <location>
        <begin position="31"/>
        <end position="48"/>
    </location>
</feature>
<comment type="caution">
    <text evidence="2">The sequence shown here is derived from an EMBL/GenBank/DDBJ whole genome shotgun (WGS) entry which is preliminary data.</text>
</comment>
<protein>
    <submittedName>
        <fullName evidence="2">Uncharacterized protein</fullName>
    </submittedName>
</protein>
<evidence type="ECO:0000256" key="1">
    <source>
        <dbReference type="SAM" id="MobiDB-lite"/>
    </source>
</evidence>
<accession>A0AAW1FHS2</accession>
<name>A0AAW1FHS2_ZOAVI</name>
<reference evidence="2 3" key="1">
    <citation type="journal article" date="2024" name="Genome Biol. Evol.">
        <title>Chromosome-level genome assembly of the viviparous eelpout Zoarces viviparus.</title>
        <authorList>
            <person name="Fuhrmann N."/>
            <person name="Brasseur M.V."/>
            <person name="Bakowski C.E."/>
            <person name="Podsiadlowski L."/>
            <person name="Prost S."/>
            <person name="Krehenwinkel H."/>
            <person name="Mayer C."/>
        </authorList>
    </citation>
    <scope>NUCLEOTIDE SEQUENCE [LARGE SCALE GENOMIC DNA]</scope>
    <source>
        <strain evidence="2">NO-MEL_2022_Ind0_liver</strain>
    </source>
</reference>
<gene>
    <name evidence="2" type="ORF">VZT92_009276</name>
</gene>
<feature type="region of interest" description="Disordered" evidence="1">
    <location>
        <begin position="25"/>
        <end position="96"/>
    </location>
</feature>
<proteinExistence type="predicted"/>
<dbReference type="EMBL" id="JBCEZU010000067">
    <property type="protein sequence ID" value="KAK9534217.1"/>
    <property type="molecule type" value="Genomic_DNA"/>
</dbReference>
<organism evidence="2 3">
    <name type="scientific">Zoarces viviparus</name>
    <name type="common">Viviparous eelpout</name>
    <name type="synonym">Blennius viviparus</name>
    <dbReference type="NCBI Taxonomy" id="48416"/>
    <lineage>
        <taxon>Eukaryota</taxon>
        <taxon>Metazoa</taxon>
        <taxon>Chordata</taxon>
        <taxon>Craniata</taxon>
        <taxon>Vertebrata</taxon>
        <taxon>Euteleostomi</taxon>
        <taxon>Actinopterygii</taxon>
        <taxon>Neopterygii</taxon>
        <taxon>Teleostei</taxon>
        <taxon>Neoteleostei</taxon>
        <taxon>Acanthomorphata</taxon>
        <taxon>Eupercaria</taxon>
        <taxon>Perciformes</taxon>
        <taxon>Cottioidei</taxon>
        <taxon>Zoarcales</taxon>
        <taxon>Zoarcidae</taxon>
        <taxon>Zoarcinae</taxon>
        <taxon>Zoarces</taxon>
    </lineage>
</organism>
<dbReference type="AlphaFoldDB" id="A0AAW1FHS2"/>